<evidence type="ECO:0008006" key="4">
    <source>
        <dbReference type="Google" id="ProtNLM"/>
    </source>
</evidence>
<dbReference type="RefSeq" id="WP_083180080.1">
    <property type="nucleotide sequence ID" value="NZ_CP014167.1"/>
</dbReference>
<dbReference type="Proteomes" id="UP000092573">
    <property type="component" value="Chromosome"/>
</dbReference>
<keyword evidence="3" id="KW-1185">Reference proteome</keyword>
<dbReference type="KEGG" id="pyg:AWM70_01240"/>
<name>A0A1B1MW58_9BACL</name>
<feature type="transmembrane region" description="Helical" evidence="1">
    <location>
        <begin position="51"/>
        <end position="74"/>
    </location>
</feature>
<keyword evidence="1" id="KW-1133">Transmembrane helix</keyword>
<evidence type="ECO:0000313" key="2">
    <source>
        <dbReference type="EMBL" id="ANS73377.1"/>
    </source>
</evidence>
<sequence>MAAKIYPFKDRKEMRENGNYFALALTTIAWVVLIIGIVLCLVRLSDFNDRNMYLMAGIGCIVGSILIYCIGGFLHVTQTKKFREANDDVASKRKS</sequence>
<evidence type="ECO:0000256" key="1">
    <source>
        <dbReference type="SAM" id="Phobius"/>
    </source>
</evidence>
<keyword evidence="1" id="KW-0812">Transmembrane</keyword>
<feature type="transmembrane region" description="Helical" evidence="1">
    <location>
        <begin position="20"/>
        <end position="45"/>
    </location>
</feature>
<protein>
    <recommendedName>
        <fullName evidence="4">DUF2530 domain-containing protein</fullName>
    </recommendedName>
</protein>
<gene>
    <name evidence="2" type="ORF">AWM70_01240</name>
</gene>
<keyword evidence="1" id="KW-0472">Membrane</keyword>
<dbReference type="AlphaFoldDB" id="A0A1B1MW58"/>
<dbReference type="EMBL" id="CP014167">
    <property type="protein sequence ID" value="ANS73377.1"/>
    <property type="molecule type" value="Genomic_DNA"/>
</dbReference>
<organism evidence="2 3">
    <name type="scientific">Paenibacillus yonginensis</name>
    <dbReference type="NCBI Taxonomy" id="1462996"/>
    <lineage>
        <taxon>Bacteria</taxon>
        <taxon>Bacillati</taxon>
        <taxon>Bacillota</taxon>
        <taxon>Bacilli</taxon>
        <taxon>Bacillales</taxon>
        <taxon>Paenibacillaceae</taxon>
        <taxon>Paenibacillus</taxon>
    </lineage>
</organism>
<proteinExistence type="predicted"/>
<dbReference type="OrthoDB" id="2679261at2"/>
<accession>A0A1B1MW58</accession>
<reference evidence="2 3" key="1">
    <citation type="submission" date="2016-01" db="EMBL/GenBank/DDBJ databases">
        <title>Complete Genome Sequence of Paenibacillus yonginensis DCY84, a novel Plant Growth-Promoting Bacteria with Elicitation of Induced Systemic Resistance.</title>
        <authorList>
            <person name="Kim Y.J."/>
            <person name="Yang D.C."/>
            <person name="Sukweenadhi J."/>
        </authorList>
    </citation>
    <scope>NUCLEOTIDE SEQUENCE [LARGE SCALE GENOMIC DNA]</scope>
    <source>
        <strain evidence="2 3">DCY84</strain>
    </source>
</reference>
<evidence type="ECO:0000313" key="3">
    <source>
        <dbReference type="Proteomes" id="UP000092573"/>
    </source>
</evidence>
<dbReference type="STRING" id="1462996.AWM70_01240"/>